<gene>
    <name evidence="2" type="ORF">Harvfovirus49_5</name>
</gene>
<evidence type="ECO:0008006" key="3">
    <source>
        <dbReference type="Google" id="ProtNLM"/>
    </source>
</evidence>
<name>A0A3G5A367_9VIRU</name>
<sequence>MSESSYSFEQKERLARRIQKLKKAKYYLEIEKIITENNPQLDITTNPSGKFMYFQNLTSETYAALEKYLRKILKVASMSETSDKSSPAHWEMSLTPEITKYSETDDPFPGSSNGNSKLKYSNKERNLIKRKMYDNEINKEQNDPQDLVEKPNEVFVKREASKKNLYNTNI</sequence>
<dbReference type="Gene3D" id="1.20.1270.220">
    <property type="match status" value="1"/>
</dbReference>
<dbReference type="InterPro" id="IPR038336">
    <property type="entry name" value="NET_sf"/>
</dbReference>
<feature type="region of interest" description="Disordered" evidence="1">
    <location>
        <begin position="101"/>
        <end position="151"/>
    </location>
</feature>
<reference evidence="2" key="1">
    <citation type="submission" date="2018-10" db="EMBL/GenBank/DDBJ databases">
        <title>Hidden diversity of soil giant viruses.</title>
        <authorList>
            <person name="Schulz F."/>
            <person name="Alteio L."/>
            <person name="Goudeau D."/>
            <person name="Ryan E.M."/>
            <person name="Malmstrom R.R."/>
            <person name="Blanchard J."/>
            <person name="Woyke T."/>
        </authorList>
    </citation>
    <scope>NUCLEOTIDE SEQUENCE</scope>
    <source>
        <strain evidence="2">HAV1</strain>
    </source>
</reference>
<protein>
    <recommendedName>
        <fullName evidence="3">NET domain-containing protein</fullName>
    </recommendedName>
</protein>
<evidence type="ECO:0000256" key="1">
    <source>
        <dbReference type="SAM" id="MobiDB-lite"/>
    </source>
</evidence>
<evidence type="ECO:0000313" key="2">
    <source>
        <dbReference type="EMBL" id="AYV81655.1"/>
    </source>
</evidence>
<accession>A0A3G5A367</accession>
<organism evidence="2">
    <name type="scientific">Harvfovirus sp</name>
    <dbReference type="NCBI Taxonomy" id="2487768"/>
    <lineage>
        <taxon>Viruses</taxon>
        <taxon>Varidnaviria</taxon>
        <taxon>Bamfordvirae</taxon>
        <taxon>Nucleocytoviricota</taxon>
        <taxon>Megaviricetes</taxon>
        <taxon>Imitervirales</taxon>
        <taxon>Mimiviridae</taxon>
        <taxon>Klosneuvirinae</taxon>
    </lineage>
</organism>
<proteinExistence type="predicted"/>
<dbReference type="EMBL" id="MK072291">
    <property type="protein sequence ID" value="AYV81655.1"/>
    <property type="molecule type" value="Genomic_DNA"/>
</dbReference>
<feature type="compositionally biased region" description="Basic and acidic residues" evidence="1">
    <location>
        <begin position="121"/>
        <end position="151"/>
    </location>
</feature>
<feature type="compositionally biased region" description="Polar residues" evidence="1">
    <location>
        <begin position="110"/>
        <end position="119"/>
    </location>
</feature>